<reference evidence="4" key="2">
    <citation type="submission" date="2025-08" db="UniProtKB">
        <authorList>
            <consortium name="RefSeq"/>
        </authorList>
    </citation>
    <scope>IDENTIFICATION</scope>
    <source>
        <tissue evidence="4">Leaf</tissue>
    </source>
</reference>
<keyword evidence="3" id="KW-1185">Reference proteome</keyword>
<gene>
    <name evidence="4" type="primary">LOC110802301</name>
</gene>
<proteinExistence type="predicted"/>
<dbReference type="GeneID" id="110802301"/>
<evidence type="ECO:0000256" key="1">
    <source>
        <dbReference type="SAM" id="Phobius"/>
    </source>
</evidence>
<organism evidence="3 4">
    <name type="scientific">Spinacia oleracea</name>
    <name type="common">Spinach</name>
    <dbReference type="NCBI Taxonomy" id="3562"/>
    <lineage>
        <taxon>Eukaryota</taxon>
        <taxon>Viridiplantae</taxon>
        <taxon>Streptophyta</taxon>
        <taxon>Embryophyta</taxon>
        <taxon>Tracheophyta</taxon>
        <taxon>Spermatophyta</taxon>
        <taxon>Magnoliopsida</taxon>
        <taxon>eudicotyledons</taxon>
        <taxon>Gunneridae</taxon>
        <taxon>Pentapetalae</taxon>
        <taxon>Caryophyllales</taxon>
        <taxon>Chenopodiaceae</taxon>
        <taxon>Chenopodioideae</taxon>
        <taxon>Anserineae</taxon>
        <taxon>Spinacia</taxon>
    </lineage>
</organism>
<dbReference type="AlphaFoldDB" id="A0A9R0J8M1"/>
<keyword evidence="1" id="KW-0472">Membrane</keyword>
<dbReference type="InterPro" id="IPR036187">
    <property type="entry name" value="DNA_mismatch_repair_MutS_sf"/>
</dbReference>
<keyword evidence="1" id="KW-0812">Transmembrane</keyword>
<dbReference type="Gene3D" id="1.10.1420.10">
    <property type="match status" value="1"/>
</dbReference>
<dbReference type="Pfam" id="PF05190">
    <property type="entry name" value="MutS_IV"/>
    <property type="match status" value="1"/>
</dbReference>
<name>A0A9R0J8M1_SPIOL</name>
<reference evidence="3" key="1">
    <citation type="journal article" date="2021" name="Nat. Commun.">
        <title>Genomic analyses provide insights into spinach domestication and the genetic basis of agronomic traits.</title>
        <authorList>
            <person name="Cai X."/>
            <person name="Sun X."/>
            <person name="Xu C."/>
            <person name="Sun H."/>
            <person name="Wang X."/>
            <person name="Ge C."/>
            <person name="Zhang Z."/>
            <person name="Wang Q."/>
            <person name="Fei Z."/>
            <person name="Jiao C."/>
            <person name="Wang Q."/>
        </authorList>
    </citation>
    <scope>NUCLEOTIDE SEQUENCE [LARGE SCALE GENOMIC DNA]</scope>
    <source>
        <strain evidence="3">cv. Varoflay</strain>
    </source>
</reference>
<evidence type="ECO:0000313" key="4">
    <source>
        <dbReference type="RefSeq" id="XP_021863442.1"/>
    </source>
</evidence>
<evidence type="ECO:0000313" key="3">
    <source>
        <dbReference type="Proteomes" id="UP000813463"/>
    </source>
</evidence>
<dbReference type="GO" id="GO:0030983">
    <property type="term" value="F:mismatched DNA binding"/>
    <property type="evidence" value="ECO:0007669"/>
    <property type="project" value="InterPro"/>
</dbReference>
<sequence length="175" mass="20174">MEMEKLLEDSVPCIIVWFGQNGVVPPILIALPRGIGEVIDEDVVHARVPFIARTQQRFAVKAGIDGMLYVAKRTYCNTSEAIHKLTNTYLEDFSLPNPKLPFNNRQGFYFSILQKDVHGKLPSKFIQVFNNPREQSFTTEEINEVRDNLAKFITSDLLIFFLLFLIMNLILRFLH</sequence>
<accession>A0A9R0J8M1</accession>
<dbReference type="GO" id="GO:0005524">
    <property type="term" value="F:ATP binding"/>
    <property type="evidence" value="ECO:0007669"/>
    <property type="project" value="InterPro"/>
</dbReference>
<dbReference type="OrthoDB" id="276261at2759"/>
<feature type="transmembrane region" description="Helical" evidence="1">
    <location>
        <begin position="157"/>
        <end position="174"/>
    </location>
</feature>
<dbReference type="GO" id="GO:0006298">
    <property type="term" value="P:mismatch repair"/>
    <property type="evidence" value="ECO:0007669"/>
    <property type="project" value="InterPro"/>
</dbReference>
<protein>
    <submittedName>
        <fullName evidence="4">DNA mismatch repair protein MSH4</fullName>
    </submittedName>
</protein>
<keyword evidence="1" id="KW-1133">Transmembrane helix</keyword>
<dbReference type="SUPFAM" id="SSF48334">
    <property type="entry name" value="DNA repair protein MutS, domain III"/>
    <property type="match status" value="1"/>
</dbReference>
<dbReference type="RefSeq" id="XP_021863442.1">
    <property type="nucleotide sequence ID" value="XM_022007750.2"/>
</dbReference>
<dbReference type="InterPro" id="IPR007861">
    <property type="entry name" value="DNA_mismatch_repair_MutS_clamp"/>
</dbReference>
<dbReference type="Proteomes" id="UP000813463">
    <property type="component" value="Chromosome 4"/>
</dbReference>
<dbReference type="KEGG" id="soe:110802301"/>
<feature type="domain" description="DNA mismatch repair protein MutS clamp" evidence="2">
    <location>
        <begin position="63"/>
        <end position="152"/>
    </location>
</feature>
<evidence type="ECO:0000259" key="2">
    <source>
        <dbReference type="Pfam" id="PF05190"/>
    </source>
</evidence>